<feature type="compositionally biased region" description="Polar residues" evidence="1">
    <location>
        <begin position="64"/>
        <end position="80"/>
    </location>
</feature>
<keyword evidence="4" id="KW-1185">Reference proteome</keyword>
<dbReference type="RefSeq" id="WP_148397543.1">
    <property type="nucleotide sequence ID" value="NZ_JAJAGH010000009.1"/>
</dbReference>
<dbReference type="EMBL" id="JAOSHN010000012">
    <property type="protein sequence ID" value="MCU7380638.1"/>
    <property type="molecule type" value="Genomic_DNA"/>
</dbReference>
<keyword evidence="2" id="KW-0472">Membrane</keyword>
<name>A0A9J6QYP7_9FIRM</name>
<dbReference type="Proteomes" id="UP001065549">
    <property type="component" value="Unassembled WGS sequence"/>
</dbReference>
<sequence length="185" mass="20405">MTTIALPILAVVAVVILLILVITLILWRKQSAAQLTALENIEKRLTTVEKALTIRIRQEAAAVSRQNTASIQTGQVQETEPIQKENVNPEPPPAEKHGEYTAEEDKGPEKKQHEPINAPEESSHEPETIQTANIPNIEATEKAEPDVQLTDTLDKGSETPATSIYNIGKSGKIYTKEELELLIKE</sequence>
<proteinExistence type="predicted"/>
<evidence type="ECO:0000313" key="3">
    <source>
        <dbReference type="EMBL" id="MCU7380638.1"/>
    </source>
</evidence>
<feature type="region of interest" description="Disordered" evidence="1">
    <location>
        <begin position="63"/>
        <end position="162"/>
    </location>
</feature>
<feature type="transmembrane region" description="Helical" evidence="2">
    <location>
        <begin position="6"/>
        <end position="27"/>
    </location>
</feature>
<evidence type="ECO:0000313" key="4">
    <source>
        <dbReference type="Proteomes" id="UP001065549"/>
    </source>
</evidence>
<keyword evidence="2" id="KW-1133">Transmembrane helix</keyword>
<accession>A0A9J6QYP7</accession>
<gene>
    <name evidence="3" type="ORF">OBO34_20195</name>
</gene>
<reference evidence="3" key="1">
    <citation type="submission" date="2022-09" db="EMBL/GenBank/DDBJ databases">
        <title>Culturomic study of gut microbiota in children with autism spectrum disorder.</title>
        <authorList>
            <person name="Efimov B.A."/>
            <person name="Chaplin A.V."/>
            <person name="Sokolova S.R."/>
            <person name="Pikina A.P."/>
            <person name="Korzhanova M."/>
            <person name="Belova V."/>
            <person name="Korostin D."/>
        </authorList>
    </citation>
    <scope>NUCLEOTIDE SEQUENCE</scope>
    <source>
        <strain evidence="3">ASD5510</strain>
    </source>
</reference>
<evidence type="ECO:0000256" key="1">
    <source>
        <dbReference type="SAM" id="MobiDB-lite"/>
    </source>
</evidence>
<organism evidence="3 4">
    <name type="scientific">Hominibacterium faecale</name>
    <dbReference type="NCBI Taxonomy" id="2839743"/>
    <lineage>
        <taxon>Bacteria</taxon>
        <taxon>Bacillati</taxon>
        <taxon>Bacillota</taxon>
        <taxon>Clostridia</taxon>
        <taxon>Peptostreptococcales</taxon>
        <taxon>Anaerovoracaceae</taxon>
        <taxon>Hominibacterium</taxon>
    </lineage>
</organism>
<comment type="caution">
    <text evidence="3">The sequence shown here is derived from an EMBL/GenBank/DDBJ whole genome shotgun (WGS) entry which is preliminary data.</text>
</comment>
<protein>
    <submittedName>
        <fullName evidence="3">Uncharacterized protein</fullName>
    </submittedName>
</protein>
<keyword evidence="2" id="KW-0812">Transmembrane</keyword>
<evidence type="ECO:0000256" key="2">
    <source>
        <dbReference type="SAM" id="Phobius"/>
    </source>
</evidence>
<dbReference type="AlphaFoldDB" id="A0A9J6QYP7"/>
<feature type="compositionally biased region" description="Basic and acidic residues" evidence="1">
    <location>
        <begin position="93"/>
        <end position="114"/>
    </location>
</feature>